<accession>A0AAD1XZF1</accession>
<feature type="compositionally biased region" description="Polar residues" evidence="1">
    <location>
        <begin position="148"/>
        <end position="159"/>
    </location>
</feature>
<feature type="compositionally biased region" description="Pro residues" evidence="1">
    <location>
        <begin position="189"/>
        <end position="201"/>
    </location>
</feature>
<protein>
    <submittedName>
        <fullName evidence="4">Uncharacterized protein</fullName>
    </submittedName>
</protein>
<evidence type="ECO:0000256" key="1">
    <source>
        <dbReference type="SAM" id="MobiDB-lite"/>
    </source>
</evidence>
<dbReference type="AlphaFoldDB" id="A0AAD1XZF1"/>
<organism evidence="4 5">
    <name type="scientific">Euplotes crassus</name>
    <dbReference type="NCBI Taxonomy" id="5936"/>
    <lineage>
        <taxon>Eukaryota</taxon>
        <taxon>Sar</taxon>
        <taxon>Alveolata</taxon>
        <taxon>Ciliophora</taxon>
        <taxon>Intramacronucleata</taxon>
        <taxon>Spirotrichea</taxon>
        <taxon>Hypotrichia</taxon>
        <taxon>Euplotida</taxon>
        <taxon>Euplotidae</taxon>
        <taxon>Moneuplotes</taxon>
    </lineage>
</organism>
<proteinExistence type="predicted"/>
<dbReference type="Proteomes" id="UP001295684">
    <property type="component" value="Unassembled WGS sequence"/>
</dbReference>
<gene>
    <name evidence="4" type="ORF">ECRASSUSDP1_LOCUS23151</name>
</gene>
<keyword evidence="2" id="KW-0812">Transmembrane</keyword>
<feature type="transmembrane region" description="Helical" evidence="2">
    <location>
        <begin position="40"/>
        <end position="66"/>
    </location>
</feature>
<dbReference type="EMBL" id="CAMPGE010023797">
    <property type="protein sequence ID" value="CAI2381693.1"/>
    <property type="molecule type" value="Genomic_DNA"/>
</dbReference>
<keyword evidence="5" id="KW-1185">Reference proteome</keyword>
<feature type="compositionally biased region" description="Polar residues" evidence="1">
    <location>
        <begin position="120"/>
        <end position="139"/>
    </location>
</feature>
<feature type="signal peptide" evidence="3">
    <location>
        <begin position="1"/>
        <end position="21"/>
    </location>
</feature>
<evidence type="ECO:0000256" key="2">
    <source>
        <dbReference type="SAM" id="Phobius"/>
    </source>
</evidence>
<evidence type="ECO:0000313" key="5">
    <source>
        <dbReference type="Proteomes" id="UP001295684"/>
    </source>
</evidence>
<feature type="chain" id="PRO_5041953424" evidence="3">
    <location>
        <begin position="22"/>
        <end position="201"/>
    </location>
</feature>
<sequence length="201" mass="22542">MNKTKVLFELTAVLFLQQIECRTSRNTTESNNSGGGGTDVFLIVVCTIVGGFVLIIGGVFIARLICKCKDKIKKEREERDLREKDKRVQERIRQIRLEEEKERISRSVCPTPGGGKILSDNKTNDNQTLEASQKNSPNKGTIHPISPTRWNPDSPNHRSIQLGVPIYPRQNTETKIPEGIAPTISPSLPYHPQPKSPYDPV</sequence>
<keyword evidence="3" id="KW-0732">Signal</keyword>
<reference evidence="4" key="1">
    <citation type="submission" date="2023-07" db="EMBL/GenBank/DDBJ databases">
        <authorList>
            <consortium name="AG Swart"/>
            <person name="Singh M."/>
            <person name="Singh A."/>
            <person name="Seah K."/>
            <person name="Emmerich C."/>
        </authorList>
    </citation>
    <scope>NUCLEOTIDE SEQUENCE</scope>
    <source>
        <strain evidence="4">DP1</strain>
    </source>
</reference>
<keyword evidence="2" id="KW-1133">Transmembrane helix</keyword>
<feature type="region of interest" description="Disordered" evidence="1">
    <location>
        <begin position="103"/>
        <end position="201"/>
    </location>
</feature>
<comment type="caution">
    <text evidence="4">The sequence shown here is derived from an EMBL/GenBank/DDBJ whole genome shotgun (WGS) entry which is preliminary data.</text>
</comment>
<name>A0AAD1XZF1_EUPCR</name>
<evidence type="ECO:0000256" key="3">
    <source>
        <dbReference type="SAM" id="SignalP"/>
    </source>
</evidence>
<keyword evidence="2" id="KW-0472">Membrane</keyword>
<evidence type="ECO:0000313" key="4">
    <source>
        <dbReference type="EMBL" id="CAI2381693.1"/>
    </source>
</evidence>